<dbReference type="SUPFAM" id="SSF81324">
    <property type="entry name" value="Voltage-gated potassium channels"/>
    <property type="match status" value="1"/>
</dbReference>
<dbReference type="EC" id="3.1.4.-" evidence="10"/>
<feature type="transmembrane region" description="Helical" evidence="12">
    <location>
        <begin position="505"/>
        <end position="523"/>
    </location>
</feature>
<feature type="binding site" evidence="9">
    <location>
        <position position="780"/>
    </location>
    <ligand>
        <name>Zn(2+)</name>
        <dbReference type="ChEBI" id="CHEBI:29105"/>
        <label>1</label>
    </ligand>
</feature>
<feature type="transmembrane region" description="Helical" evidence="12">
    <location>
        <begin position="472"/>
        <end position="493"/>
    </location>
</feature>
<dbReference type="GO" id="GO:0046872">
    <property type="term" value="F:metal ion binding"/>
    <property type="evidence" value="ECO:0007669"/>
    <property type="project" value="UniProtKB-KW"/>
</dbReference>
<evidence type="ECO:0000256" key="4">
    <source>
        <dbReference type="ARBA" id="ARBA00022801"/>
    </source>
</evidence>
<evidence type="ECO:0000256" key="11">
    <source>
        <dbReference type="SAM" id="MobiDB-lite"/>
    </source>
</evidence>
<feature type="region of interest" description="Disordered" evidence="11">
    <location>
        <begin position="1023"/>
        <end position="1048"/>
    </location>
</feature>
<comment type="cofactor">
    <cofactor evidence="10">
        <name>a divalent metal cation</name>
        <dbReference type="ChEBI" id="CHEBI:60240"/>
    </cofactor>
    <text evidence="10">Binds 2 divalent metal cations per subunit. Site 1 may preferentially bind zinc ions, while site 2 has a preference for magnesium and/or manganese ions.</text>
</comment>
<name>A0A0G4EF19_VITBC</name>
<reference evidence="14 15" key="1">
    <citation type="submission" date="2014-11" db="EMBL/GenBank/DDBJ databases">
        <authorList>
            <person name="Zhu J."/>
            <person name="Qi W."/>
            <person name="Song R."/>
        </authorList>
    </citation>
    <scope>NUCLEOTIDE SEQUENCE [LARGE SCALE GENOMIC DNA]</scope>
</reference>
<dbReference type="InterPro" id="IPR005821">
    <property type="entry name" value="Ion_trans_dom"/>
</dbReference>
<dbReference type="GO" id="GO:0004114">
    <property type="term" value="F:3',5'-cyclic-nucleotide phosphodiesterase activity"/>
    <property type="evidence" value="ECO:0007669"/>
    <property type="project" value="InterPro"/>
</dbReference>
<sequence length="1100" mass="124990">MWAFTFMQLPTEGPLRVPSLQTHLKANNPFLRFWFHEYYLPEDQRMPQFARLVRLLVHLSIYLAVLASLVRQYDLNFSNRCERREACKYRCILDHFPTLTCGQLSLSSPLTYGGNKYTKLFEYPYPLQGPKAGVRGVHTRAEVDGDDWLECAEWVDDNEEGVAADKVFDGRLPRVQGCFPGCIPPERLPSDPPYSIALPDGRSISYEDDTQFGSPDPRPDCQGGTEEYSLWCVDPGDECEKTQFRDEFCFDLPAGETCFSPSAVILAQFISIPINFLLNMLMILAVSIKMEKYLDTDEHDKQEGGGGDKPVEADKEEGRRRDGEPNIDCMRSSQKCGLQWLVVFVSGGALFTMVVQMMWVYWIGRPGMIWFNFIMVVLFDLVRNLLFQIAAWYVLLRRCGKVQVIDDDTYLEDEEEETESFVKVFVAIVKNIIESKAFDLTVYALVGLFALLLMVTFAFEEEIEGNKVVKDVFYYTDLTLLICFVIEICLRLIGHGLWYLQDPWNLFDAAVVITSFALLFVDIEGKGKQGILVLRLMRLMRLVLVLRRASRDKQRPKPPGVGIQFTSPVERVLDIFKEILEAKGLTNKDKDNVEWTMDVISSNKLYSISVETDKTKAGSQMDLEVQAWIKIASDSIGESNWKDNDLENLLLSNAKRKARADEGRVETMEVSTLEFFQLPDVPPTAHHPASAAPGPAPSIGPELQDRVLDYLNAHLMKWDFDVFQVVEMIGDLTLPLLLVQIFKLQDWNSTFDINLGALKRYFITIERGYVKTNPYHSSAHVADVAQATHLLLSWASNRHPQALTAQEVMSGVFAAAIHDYQHPGFNNQFLIAVEHPVALRYNDRNVLENHHVAAAFNAMLDGTQEDPFKHLSEDQFTSLRRMVIKMVLATDNQNHSAQLSLLKTKMTRKDFPSTKGDDKQLLLNIILHAADISNPTRPLECYLKWVPRVMEEFFRQGDLEKQKHLPVSPFFDRDTTAVSKCQLGFIDVLVHPLYLALGQCVPEVNTECLPQITRNRAHYEGRRTVTRRMSNDKGATEGRRNSPFSPFTSPFTEAAKLFTPTTAGLRKRMTSIFGFRRTSATTEGTEDKSPKDTSPKEAAP</sequence>
<feature type="binding site" evidence="8">
    <location>
        <position position="931"/>
    </location>
    <ligand>
        <name>AMP</name>
        <dbReference type="ChEBI" id="CHEBI:456215"/>
    </ligand>
</feature>
<evidence type="ECO:0000256" key="12">
    <source>
        <dbReference type="SAM" id="Phobius"/>
    </source>
</evidence>
<evidence type="ECO:0000313" key="14">
    <source>
        <dbReference type="EMBL" id="CEL93996.1"/>
    </source>
</evidence>
<dbReference type="PANTHER" id="PTHR11347">
    <property type="entry name" value="CYCLIC NUCLEOTIDE PHOSPHODIESTERASE"/>
    <property type="match status" value="1"/>
</dbReference>
<evidence type="ECO:0000313" key="15">
    <source>
        <dbReference type="Proteomes" id="UP000041254"/>
    </source>
</evidence>
<evidence type="ECO:0000256" key="8">
    <source>
        <dbReference type="PIRSR" id="PIRSR623088-2"/>
    </source>
</evidence>
<feature type="binding site" evidence="9">
    <location>
        <position position="818"/>
    </location>
    <ligand>
        <name>Zn(2+)</name>
        <dbReference type="ChEBI" id="CHEBI:29105"/>
        <label>1</label>
    </ligand>
</feature>
<feature type="active site" description="Proton donor" evidence="7">
    <location>
        <position position="776"/>
    </location>
</feature>
<evidence type="ECO:0000256" key="7">
    <source>
        <dbReference type="PIRSR" id="PIRSR623088-1"/>
    </source>
</evidence>
<dbReference type="InterPro" id="IPR036971">
    <property type="entry name" value="PDEase_catalytic_dom_sf"/>
</dbReference>
<evidence type="ECO:0000256" key="1">
    <source>
        <dbReference type="ARBA" id="ARBA00004141"/>
    </source>
</evidence>
<keyword evidence="15" id="KW-1185">Reference proteome</keyword>
<dbReference type="GO" id="GO:0007165">
    <property type="term" value="P:signal transduction"/>
    <property type="evidence" value="ECO:0007669"/>
    <property type="project" value="InterPro"/>
</dbReference>
<dbReference type="PROSITE" id="PS00126">
    <property type="entry name" value="PDEASE_I_1"/>
    <property type="match status" value="1"/>
</dbReference>
<feature type="binding site" evidence="9">
    <location>
        <position position="819"/>
    </location>
    <ligand>
        <name>Zn(2+)</name>
        <dbReference type="ChEBI" id="CHEBI:29105"/>
        <label>2</label>
    </ligand>
</feature>
<dbReference type="InterPro" id="IPR002073">
    <property type="entry name" value="PDEase_catalytic_dom"/>
</dbReference>
<dbReference type="Pfam" id="PF00233">
    <property type="entry name" value="PDEase_I"/>
    <property type="match status" value="1"/>
</dbReference>
<dbReference type="InParanoid" id="A0A0G4EF19"/>
<dbReference type="GO" id="GO:0005216">
    <property type="term" value="F:monoatomic ion channel activity"/>
    <property type="evidence" value="ECO:0007669"/>
    <property type="project" value="InterPro"/>
</dbReference>
<keyword evidence="5 12" id="KW-1133">Transmembrane helix</keyword>
<protein>
    <recommendedName>
        <fullName evidence="10">Phosphodiesterase</fullName>
        <ecNumber evidence="10">3.1.4.-</ecNumber>
    </recommendedName>
</protein>
<keyword evidence="2 12" id="KW-0812">Transmembrane</keyword>
<evidence type="ECO:0000256" key="10">
    <source>
        <dbReference type="RuleBase" id="RU363067"/>
    </source>
</evidence>
<feature type="compositionally biased region" description="Basic and acidic residues" evidence="11">
    <location>
        <begin position="1085"/>
        <end position="1100"/>
    </location>
</feature>
<feature type="domain" description="PDEase" evidence="13">
    <location>
        <begin position="699"/>
        <end position="1026"/>
    </location>
</feature>
<feature type="transmembrane region" description="Helical" evidence="12">
    <location>
        <begin position="369"/>
        <end position="395"/>
    </location>
</feature>
<organism evidence="14 15">
    <name type="scientific">Vitrella brassicaformis (strain CCMP3155)</name>
    <dbReference type="NCBI Taxonomy" id="1169540"/>
    <lineage>
        <taxon>Eukaryota</taxon>
        <taxon>Sar</taxon>
        <taxon>Alveolata</taxon>
        <taxon>Colpodellida</taxon>
        <taxon>Vitrellaceae</taxon>
        <taxon>Vitrella</taxon>
    </lineage>
</organism>
<keyword evidence="4 10" id="KW-0378">Hydrolase</keyword>
<proteinExistence type="inferred from homology"/>
<gene>
    <name evidence="14" type="ORF">Vbra_20341</name>
</gene>
<dbReference type="VEuPathDB" id="CryptoDB:Vbra_20341"/>
<dbReference type="PROSITE" id="PS51845">
    <property type="entry name" value="PDEASE_I_2"/>
    <property type="match status" value="1"/>
</dbReference>
<dbReference type="SMART" id="SM00471">
    <property type="entry name" value="HDc"/>
    <property type="match status" value="1"/>
</dbReference>
<accession>A0A0G4EF19</accession>
<dbReference type="InterPro" id="IPR003607">
    <property type="entry name" value="HD/PDEase_dom"/>
</dbReference>
<feature type="transmembrane region" description="Helical" evidence="12">
    <location>
        <begin position="265"/>
        <end position="286"/>
    </location>
</feature>
<dbReference type="PhylomeDB" id="A0A0G4EF19"/>
<dbReference type="Pfam" id="PF00520">
    <property type="entry name" value="Ion_trans"/>
    <property type="match status" value="1"/>
</dbReference>
<dbReference type="AlphaFoldDB" id="A0A0G4EF19"/>
<feature type="binding site" evidence="8">
    <location>
        <position position="819"/>
    </location>
    <ligand>
        <name>AMP</name>
        <dbReference type="ChEBI" id="CHEBI:456215"/>
    </ligand>
</feature>
<evidence type="ECO:0000256" key="3">
    <source>
        <dbReference type="ARBA" id="ARBA00022723"/>
    </source>
</evidence>
<dbReference type="SUPFAM" id="SSF109604">
    <property type="entry name" value="HD-domain/PDEase-like"/>
    <property type="match status" value="1"/>
</dbReference>
<keyword evidence="3 9" id="KW-0479">Metal-binding</keyword>
<feature type="binding site" evidence="9">
    <location>
        <position position="931"/>
    </location>
    <ligand>
        <name>Zn(2+)</name>
        <dbReference type="ChEBI" id="CHEBI:29105"/>
        <label>1</label>
    </ligand>
</feature>
<evidence type="ECO:0000256" key="5">
    <source>
        <dbReference type="ARBA" id="ARBA00022989"/>
    </source>
</evidence>
<feature type="region of interest" description="Disordered" evidence="11">
    <location>
        <begin position="297"/>
        <end position="326"/>
    </location>
</feature>
<evidence type="ECO:0000256" key="9">
    <source>
        <dbReference type="PIRSR" id="PIRSR623088-3"/>
    </source>
</evidence>
<feature type="binding site" evidence="8">
    <location>
        <begin position="776"/>
        <end position="780"/>
    </location>
    <ligand>
        <name>AMP</name>
        <dbReference type="ChEBI" id="CHEBI:456215"/>
    </ligand>
</feature>
<dbReference type="Gene3D" id="1.10.1300.10">
    <property type="entry name" value="3'5'-cyclic nucleotide phosphodiesterase, catalytic domain"/>
    <property type="match status" value="1"/>
</dbReference>
<dbReference type="CDD" id="cd00077">
    <property type="entry name" value="HDc"/>
    <property type="match status" value="1"/>
</dbReference>
<comment type="similarity">
    <text evidence="10">Belongs to the cyclic nucleotide phosphodiesterase family.</text>
</comment>
<feature type="binding site" evidence="9">
    <location>
        <position position="819"/>
    </location>
    <ligand>
        <name>Zn(2+)</name>
        <dbReference type="ChEBI" id="CHEBI:29105"/>
        <label>1</label>
    </ligand>
</feature>
<feature type="transmembrane region" description="Helical" evidence="12">
    <location>
        <begin position="440"/>
        <end position="460"/>
    </location>
</feature>
<dbReference type="PRINTS" id="PR00387">
    <property type="entry name" value="PDIESTERASE1"/>
</dbReference>
<comment type="subcellular location">
    <subcellularLocation>
        <location evidence="1">Membrane</location>
        <topology evidence="1">Multi-pass membrane protein</topology>
    </subcellularLocation>
</comment>
<dbReference type="Proteomes" id="UP000041254">
    <property type="component" value="Unassembled WGS sequence"/>
</dbReference>
<dbReference type="InterPro" id="IPR027359">
    <property type="entry name" value="Volt_channel_dom_sf"/>
</dbReference>
<feature type="compositionally biased region" description="Basic and acidic residues" evidence="11">
    <location>
        <begin position="1023"/>
        <end position="1040"/>
    </location>
</feature>
<dbReference type="OrthoDB" id="342865at2759"/>
<dbReference type="GO" id="GO:0016020">
    <property type="term" value="C:membrane"/>
    <property type="evidence" value="ECO:0007669"/>
    <property type="project" value="UniProtKB-SubCell"/>
</dbReference>
<evidence type="ECO:0000256" key="2">
    <source>
        <dbReference type="ARBA" id="ARBA00022692"/>
    </source>
</evidence>
<dbReference type="InterPro" id="IPR023174">
    <property type="entry name" value="PDEase_CS"/>
</dbReference>
<feature type="region of interest" description="Disordered" evidence="11">
    <location>
        <begin position="1074"/>
        <end position="1100"/>
    </location>
</feature>
<dbReference type="STRING" id="1169540.A0A0G4EF19"/>
<dbReference type="Gene3D" id="1.20.120.350">
    <property type="entry name" value="Voltage-gated potassium channels. Chain C"/>
    <property type="match status" value="1"/>
</dbReference>
<feature type="compositionally biased region" description="Basic and acidic residues" evidence="11">
    <location>
        <begin position="309"/>
        <end position="324"/>
    </location>
</feature>
<dbReference type="InterPro" id="IPR023088">
    <property type="entry name" value="PDEase"/>
</dbReference>
<keyword evidence="6 12" id="KW-0472">Membrane</keyword>
<evidence type="ECO:0000259" key="13">
    <source>
        <dbReference type="PROSITE" id="PS51845"/>
    </source>
</evidence>
<dbReference type="EMBL" id="CDMY01000201">
    <property type="protein sequence ID" value="CEL93996.1"/>
    <property type="molecule type" value="Genomic_DNA"/>
</dbReference>
<feature type="transmembrane region" description="Helical" evidence="12">
    <location>
        <begin position="340"/>
        <end position="363"/>
    </location>
</feature>
<feature type="binding site" evidence="8">
    <location>
        <position position="982"/>
    </location>
    <ligand>
        <name>AMP</name>
        <dbReference type="ChEBI" id="CHEBI:456215"/>
    </ligand>
</feature>
<evidence type="ECO:0000256" key="6">
    <source>
        <dbReference type="ARBA" id="ARBA00023136"/>
    </source>
</evidence>